<feature type="region of interest" description="Disordered" evidence="3">
    <location>
        <begin position="392"/>
        <end position="490"/>
    </location>
</feature>
<dbReference type="PROSITE" id="PS50002">
    <property type="entry name" value="SH3"/>
    <property type="match status" value="1"/>
</dbReference>
<dbReference type="InterPro" id="IPR036028">
    <property type="entry name" value="SH3-like_dom_sf"/>
</dbReference>
<organism evidence="5 6">
    <name type="scientific">Brettanomyces naardenensis</name>
    <name type="common">Yeast</name>
    <dbReference type="NCBI Taxonomy" id="13370"/>
    <lineage>
        <taxon>Eukaryota</taxon>
        <taxon>Fungi</taxon>
        <taxon>Dikarya</taxon>
        <taxon>Ascomycota</taxon>
        <taxon>Saccharomycotina</taxon>
        <taxon>Pichiomycetes</taxon>
        <taxon>Pichiales</taxon>
        <taxon>Pichiaceae</taxon>
        <taxon>Brettanomyces</taxon>
    </lineage>
</organism>
<reference evidence="5 6" key="1">
    <citation type="submission" date="2018-12" db="EMBL/GenBank/DDBJ databases">
        <authorList>
            <person name="Tiukova I."/>
            <person name="Dainat J."/>
        </authorList>
    </citation>
    <scope>NUCLEOTIDE SEQUENCE [LARGE SCALE GENOMIC DNA]</scope>
</reference>
<evidence type="ECO:0000256" key="3">
    <source>
        <dbReference type="SAM" id="MobiDB-lite"/>
    </source>
</evidence>
<dbReference type="GO" id="GO:0030950">
    <property type="term" value="P:establishment or maintenance of actin cytoskeleton polarity"/>
    <property type="evidence" value="ECO:0007669"/>
    <property type="project" value="TreeGrafter"/>
</dbReference>
<dbReference type="Pfam" id="PF00018">
    <property type="entry name" value="SH3_1"/>
    <property type="match status" value="1"/>
</dbReference>
<dbReference type="SUPFAM" id="SSF50044">
    <property type="entry name" value="SH3-domain"/>
    <property type="match status" value="1"/>
</dbReference>
<protein>
    <submittedName>
        <fullName evidence="5">DEKNAAC102559</fullName>
    </submittedName>
</protein>
<name>A0A448YKP3_BRENA</name>
<feature type="compositionally biased region" description="Polar residues" evidence="3">
    <location>
        <begin position="1"/>
        <end position="10"/>
    </location>
</feature>
<sequence length="700" mass="77564">MIADQEQATNHGPVGYLPENRQFTRRDLNIDEDRNEDLNMNYDFVNVPPRRHPMGVSALDNLSSSGSASSQSSSTVIRPTANSNRPAETLKNIPLKTLETDRAFTGRIRASLMSSRLNSGNFDTKEEEQQPRVVPAEPEPVKSPTETETKDDKLNDYIDGILPSPPASPPRELDPSKLYALYDFNGPDPSHIELYKDDSIELLNDTDSYWWLVRRLNDGSVGFAPAEILETYEERLARLNCWKNEILERGKDNAHLSREDLKLFEYEPAEAHSSIIHSSGDDITASDSGDIINISDGNQRLNTSFSSFGSHRRARVASSPQLTRKSSLKRSKSSVKKSVTFAGSLPNLPEEGSVANTKPILEETMAPLVVPKRACKTNFLINDLDAYNERFMNFHGPQGPPSPPFTSGSIGSYSPSTNSEYDSEQDNWDTNNNKSDKVQKPMKVRSFSENRAEFLQKKSRLHPQQDTDSDSDSDSHSSEKSNSTSDIPLSQSLRMLDDLIQNSPEFNVSRGLSGESKFLDVDQRELEEARRKEVDVVDALADYEDEGYENEEDTRGRFSRAARKDEENGLKDHSLVSTISSVSSSTMSTQIQQGNKNTVSSVTTADSLVDSPSTMTGTPLTKTPTVETATIAEEGNGSRDTSLEEDKSGHSRHSSSGSTVGGRLHPLTTEIFNPLIDHIEELERLLNDISVSSNNANASF</sequence>
<dbReference type="AlphaFoldDB" id="A0A448YKP3"/>
<dbReference type="STRING" id="13370.A0A448YKP3"/>
<evidence type="ECO:0000313" key="6">
    <source>
        <dbReference type="Proteomes" id="UP000290900"/>
    </source>
</evidence>
<gene>
    <name evidence="5" type="ORF">BRENAR_LOCUS2248</name>
</gene>
<feature type="compositionally biased region" description="Low complexity" evidence="3">
    <location>
        <begin position="612"/>
        <end position="630"/>
    </location>
</feature>
<dbReference type="Proteomes" id="UP000290900">
    <property type="component" value="Unassembled WGS sequence"/>
</dbReference>
<feature type="domain" description="SH3" evidence="4">
    <location>
        <begin position="173"/>
        <end position="234"/>
    </location>
</feature>
<feature type="compositionally biased region" description="Polar residues" evidence="3">
    <location>
        <begin position="594"/>
        <end position="606"/>
    </location>
</feature>
<dbReference type="PANTHER" id="PTHR47775:SF1">
    <property type="entry name" value="BUD SITE SELECTION PROTEIN 14"/>
    <property type="match status" value="1"/>
</dbReference>
<feature type="region of interest" description="Disordered" evidence="3">
    <location>
        <begin position="1"/>
        <end position="89"/>
    </location>
</feature>
<dbReference type="InterPro" id="IPR001452">
    <property type="entry name" value="SH3_domain"/>
</dbReference>
<feature type="compositionally biased region" description="Basic and acidic residues" evidence="3">
    <location>
        <begin position="446"/>
        <end position="456"/>
    </location>
</feature>
<accession>A0A448YKP3</accession>
<feature type="compositionally biased region" description="Low complexity" evidence="3">
    <location>
        <begin position="654"/>
        <end position="663"/>
    </location>
</feature>
<proteinExistence type="predicted"/>
<evidence type="ECO:0000313" key="5">
    <source>
        <dbReference type="EMBL" id="VEU21515.1"/>
    </source>
</evidence>
<dbReference type="GO" id="GO:0051286">
    <property type="term" value="C:cell tip"/>
    <property type="evidence" value="ECO:0007669"/>
    <property type="project" value="TreeGrafter"/>
</dbReference>
<dbReference type="SMART" id="SM00326">
    <property type="entry name" value="SH3"/>
    <property type="match status" value="1"/>
</dbReference>
<dbReference type="OrthoDB" id="196165at2759"/>
<dbReference type="Gene3D" id="2.30.30.40">
    <property type="entry name" value="SH3 Domains"/>
    <property type="match status" value="1"/>
</dbReference>
<dbReference type="InterPro" id="IPR053039">
    <property type="entry name" value="Polarity_Bud-Selection_Reg"/>
</dbReference>
<keyword evidence="1 2" id="KW-0728">SH3 domain</keyword>
<dbReference type="GO" id="GO:0008104">
    <property type="term" value="P:intracellular protein localization"/>
    <property type="evidence" value="ECO:0007669"/>
    <property type="project" value="TreeGrafter"/>
</dbReference>
<feature type="compositionally biased region" description="Polar residues" evidence="3">
    <location>
        <begin position="405"/>
        <end position="420"/>
    </location>
</feature>
<dbReference type="CDD" id="cd00174">
    <property type="entry name" value="SH3"/>
    <property type="match status" value="1"/>
</dbReference>
<dbReference type="GO" id="GO:0015630">
    <property type="term" value="C:microtubule cytoskeleton"/>
    <property type="evidence" value="ECO:0007669"/>
    <property type="project" value="TreeGrafter"/>
</dbReference>
<evidence type="ECO:0000256" key="2">
    <source>
        <dbReference type="PROSITE-ProRule" id="PRU00192"/>
    </source>
</evidence>
<keyword evidence="6" id="KW-1185">Reference proteome</keyword>
<feature type="compositionally biased region" description="Low complexity" evidence="3">
    <location>
        <begin position="63"/>
        <end position="74"/>
    </location>
</feature>
<feature type="region of interest" description="Disordered" evidence="3">
    <location>
        <begin position="117"/>
        <end position="151"/>
    </location>
</feature>
<feature type="compositionally biased region" description="Basic and acidic residues" evidence="3">
    <location>
        <begin position="22"/>
        <end position="32"/>
    </location>
</feature>
<evidence type="ECO:0000259" key="4">
    <source>
        <dbReference type="PROSITE" id="PS50002"/>
    </source>
</evidence>
<feature type="region of interest" description="Disordered" evidence="3">
    <location>
        <begin position="586"/>
        <end position="665"/>
    </location>
</feature>
<dbReference type="PANTHER" id="PTHR47775">
    <property type="entry name" value="BUD SITE SELECTION PROTEIN 14"/>
    <property type="match status" value="1"/>
</dbReference>
<dbReference type="EMBL" id="CAACVR010000012">
    <property type="protein sequence ID" value="VEU21515.1"/>
    <property type="molecule type" value="Genomic_DNA"/>
</dbReference>
<dbReference type="InParanoid" id="A0A448YKP3"/>
<evidence type="ECO:0000256" key="1">
    <source>
        <dbReference type="ARBA" id="ARBA00022443"/>
    </source>
</evidence>
<feature type="compositionally biased region" description="Polar residues" evidence="3">
    <location>
        <begin position="75"/>
        <end position="86"/>
    </location>
</feature>